<evidence type="ECO:0000256" key="8">
    <source>
        <dbReference type="ARBA" id="ARBA00022842"/>
    </source>
</evidence>
<dbReference type="GO" id="GO:0004749">
    <property type="term" value="F:ribose phosphate diphosphokinase activity"/>
    <property type="evidence" value="ECO:0007669"/>
    <property type="project" value="UniProtKB-EC"/>
</dbReference>
<dbReference type="Proteomes" id="UP001595528">
    <property type="component" value="Unassembled WGS sequence"/>
</dbReference>
<organism evidence="11 12">
    <name type="scientific">Marinibaculum pumilum</name>
    <dbReference type="NCBI Taxonomy" id="1766165"/>
    <lineage>
        <taxon>Bacteria</taxon>
        <taxon>Pseudomonadati</taxon>
        <taxon>Pseudomonadota</taxon>
        <taxon>Alphaproteobacteria</taxon>
        <taxon>Rhodospirillales</taxon>
        <taxon>Rhodospirillaceae</taxon>
        <taxon>Marinibaculum</taxon>
    </lineage>
</organism>
<gene>
    <name evidence="11" type="ORF">ACFOGJ_15850</name>
</gene>
<dbReference type="PANTHER" id="PTHR10210">
    <property type="entry name" value="RIBOSE-PHOSPHATE DIPHOSPHOKINASE FAMILY MEMBER"/>
    <property type="match status" value="1"/>
</dbReference>
<feature type="domain" description="Ribose-phosphate pyrophosphokinase N-terminal" evidence="10">
    <location>
        <begin position="5"/>
        <end position="121"/>
    </location>
</feature>
<keyword evidence="5" id="KW-0547">Nucleotide-binding</keyword>
<dbReference type="Gene3D" id="3.40.50.2020">
    <property type="match status" value="2"/>
</dbReference>
<evidence type="ECO:0000259" key="10">
    <source>
        <dbReference type="Pfam" id="PF13793"/>
    </source>
</evidence>
<dbReference type="PANTHER" id="PTHR10210:SF32">
    <property type="entry name" value="RIBOSE-PHOSPHATE PYROPHOSPHOKINASE 2"/>
    <property type="match status" value="1"/>
</dbReference>
<dbReference type="NCBIfam" id="TIGR01251">
    <property type="entry name" value="ribP_PPkin"/>
    <property type="match status" value="1"/>
</dbReference>
<dbReference type="Pfam" id="PF14572">
    <property type="entry name" value="Pribosyl_synth"/>
    <property type="match status" value="1"/>
</dbReference>
<dbReference type="InterPro" id="IPR005946">
    <property type="entry name" value="Rib-P_diPkinase"/>
</dbReference>
<dbReference type="PROSITE" id="PS00114">
    <property type="entry name" value="PRPP_SYNTHASE"/>
    <property type="match status" value="1"/>
</dbReference>
<dbReference type="InterPro" id="IPR000836">
    <property type="entry name" value="PRTase_dom"/>
</dbReference>
<comment type="caution">
    <text evidence="11">The sequence shown here is derived from an EMBL/GenBank/DDBJ whole genome shotgun (WGS) entry which is preliminary data.</text>
</comment>
<dbReference type="InterPro" id="IPR029057">
    <property type="entry name" value="PRTase-like"/>
</dbReference>
<keyword evidence="7" id="KW-0067">ATP-binding</keyword>
<keyword evidence="3" id="KW-0479">Metal-binding</keyword>
<evidence type="ECO:0000256" key="1">
    <source>
        <dbReference type="ARBA" id="ARBA00013247"/>
    </source>
</evidence>
<keyword evidence="8" id="KW-0460">Magnesium</keyword>
<dbReference type="RefSeq" id="WP_379902104.1">
    <property type="nucleotide sequence ID" value="NZ_JBHRTR010000028.1"/>
</dbReference>
<evidence type="ECO:0000313" key="12">
    <source>
        <dbReference type="Proteomes" id="UP001595528"/>
    </source>
</evidence>
<keyword evidence="12" id="KW-1185">Reference proteome</keyword>
<keyword evidence="2 11" id="KW-0808">Transferase</keyword>
<keyword evidence="4" id="KW-0545">Nucleotide biosynthesis</keyword>
<dbReference type="EMBL" id="JBHRTR010000028">
    <property type="protein sequence ID" value="MFC3228718.1"/>
    <property type="molecule type" value="Genomic_DNA"/>
</dbReference>
<dbReference type="EC" id="2.7.6.1" evidence="1"/>
<protein>
    <recommendedName>
        <fullName evidence="1">ribose-phosphate diphosphokinase</fullName>
        <ecNumber evidence="1">2.7.6.1</ecNumber>
    </recommendedName>
</protein>
<dbReference type="SUPFAM" id="SSF53271">
    <property type="entry name" value="PRTase-like"/>
    <property type="match status" value="1"/>
</dbReference>
<evidence type="ECO:0000256" key="2">
    <source>
        <dbReference type="ARBA" id="ARBA00022679"/>
    </source>
</evidence>
<dbReference type="SMART" id="SM01400">
    <property type="entry name" value="Pribosyltran_N"/>
    <property type="match status" value="1"/>
</dbReference>
<dbReference type="NCBIfam" id="NF002320">
    <property type="entry name" value="PRK01259.1"/>
    <property type="match status" value="1"/>
</dbReference>
<evidence type="ECO:0000256" key="7">
    <source>
        <dbReference type="ARBA" id="ARBA00022840"/>
    </source>
</evidence>
<reference evidence="12" key="1">
    <citation type="journal article" date="2019" name="Int. J. Syst. Evol. Microbiol.">
        <title>The Global Catalogue of Microorganisms (GCM) 10K type strain sequencing project: providing services to taxonomists for standard genome sequencing and annotation.</title>
        <authorList>
            <consortium name="The Broad Institute Genomics Platform"/>
            <consortium name="The Broad Institute Genome Sequencing Center for Infectious Disease"/>
            <person name="Wu L."/>
            <person name="Ma J."/>
        </authorList>
    </citation>
    <scope>NUCLEOTIDE SEQUENCE [LARGE SCALE GENOMIC DNA]</scope>
    <source>
        <strain evidence="12">KCTC 42964</strain>
    </source>
</reference>
<evidence type="ECO:0000313" key="11">
    <source>
        <dbReference type="EMBL" id="MFC3228718.1"/>
    </source>
</evidence>
<dbReference type="InterPro" id="IPR029099">
    <property type="entry name" value="Pribosyltran_N"/>
</dbReference>
<dbReference type="Pfam" id="PF13793">
    <property type="entry name" value="Pribosyltran_N"/>
    <property type="match status" value="1"/>
</dbReference>
<evidence type="ECO:0000256" key="6">
    <source>
        <dbReference type="ARBA" id="ARBA00022777"/>
    </source>
</evidence>
<evidence type="ECO:0000256" key="5">
    <source>
        <dbReference type="ARBA" id="ARBA00022741"/>
    </source>
</evidence>
<accession>A0ABV7L2T2</accession>
<dbReference type="CDD" id="cd06223">
    <property type="entry name" value="PRTases_typeI"/>
    <property type="match status" value="1"/>
</dbReference>
<proteinExistence type="predicted"/>
<comment type="catalytic activity">
    <reaction evidence="9">
        <text>D-ribose 5-phosphate + ATP = 5-phospho-alpha-D-ribose 1-diphosphate + AMP + H(+)</text>
        <dbReference type="Rhea" id="RHEA:15609"/>
        <dbReference type="ChEBI" id="CHEBI:15378"/>
        <dbReference type="ChEBI" id="CHEBI:30616"/>
        <dbReference type="ChEBI" id="CHEBI:58017"/>
        <dbReference type="ChEBI" id="CHEBI:78346"/>
        <dbReference type="ChEBI" id="CHEBI:456215"/>
        <dbReference type="EC" id="2.7.6.1"/>
    </reaction>
</comment>
<evidence type="ECO:0000256" key="3">
    <source>
        <dbReference type="ARBA" id="ARBA00022723"/>
    </source>
</evidence>
<name>A0ABV7L2T2_9PROT</name>
<evidence type="ECO:0000256" key="4">
    <source>
        <dbReference type="ARBA" id="ARBA00022727"/>
    </source>
</evidence>
<evidence type="ECO:0000256" key="9">
    <source>
        <dbReference type="ARBA" id="ARBA00049535"/>
    </source>
</evidence>
<keyword evidence="6" id="KW-0418">Kinase</keyword>
<sequence length="314" mass="33733">MANSIRIIGGSAHPAFAAQVCAHLDVAICKTRLTRFSNENLMVQIMENVREADVFVIQPSCPPVSDGILELLITIDALRHASARRITAVLPYFPYTRSDKKDKPRISITARLMADLLETAGADRVLTMDLHAPQVQGFFRVPVDQLKAAPILCDHLRGTRNLENYVLVAGDVGEAKEIGGYANRLNLPIAIVDKRRDGDDEKPRAVHLIGDVKGKRALIVDDEIASGGTLIEAAAFVLDRGAVSVEAAAVHPVLSGDATARIAASPLSSLVVTDTIPISPAKHIDRIEICSVSQLFASAIQAIHTGSSISSLFR</sequence>
<dbReference type="InterPro" id="IPR000842">
    <property type="entry name" value="PRib_PP_synth_CS"/>
</dbReference>